<dbReference type="InterPro" id="IPR013126">
    <property type="entry name" value="Hsp_70_fam"/>
</dbReference>
<dbReference type="PRINTS" id="PR00301">
    <property type="entry name" value="HEATSHOCK70"/>
</dbReference>
<feature type="domain" description="Zinc finger LSD1-type" evidence="5">
    <location>
        <begin position="190"/>
        <end position="214"/>
    </location>
</feature>
<dbReference type="InterPro" id="IPR040319">
    <property type="entry name" value="LSD1-like"/>
</dbReference>
<sequence>MVVKKYKGNAIGIDLGTTYSCVAVWQEQKCRAEIIHNEQGNRITPSCVAFTDSQRLIGDAAKNQAASNATNTVFEAKRLIGRKYSDPVVQNDMKLWPFKVTSDNGDKPMIVVNYKGEEKYLAAEEISSMILTKMREIAEAFLEAPLCLAQYVVLALTIHLDLNKEVELKQTSPYASGSESTRAMQNQLVCNGCRSVLLYPRGATNVCCALCNTITSVPPPGMEMSQLYCGGCRTLLMYPCGATSVRCSCCHTVNLAPASNPVAHIHCGNCRTTLMYPYGAPSVKCAICHYITNVGMTNGRLPFPVHSPNGTTNSATVPSTTTSMPQSQSQTVVVENPMSVDSNGKLVSNVVVGVTTDKK</sequence>
<comment type="subcellular location">
    <subcellularLocation>
        <location evidence="1">Nucleus</location>
    </subcellularLocation>
</comment>
<evidence type="ECO:0000256" key="3">
    <source>
        <dbReference type="ARBA" id="ARBA00022840"/>
    </source>
</evidence>
<dbReference type="InterPro" id="IPR005735">
    <property type="entry name" value="Znf_LSD1"/>
</dbReference>
<keyword evidence="7" id="KW-1185">Reference proteome</keyword>
<evidence type="ECO:0000313" key="6">
    <source>
        <dbReference type="EMBL" id="KAK7247337.1"/>
    </source>
</evidence>
<dbReference type="Pfam" id="PF00012">
    <property type="entry name" value="HSP70"/>
    <property type="match status" value="1"/>
</dbReference>
<evidence type="ECO:0000256" key="4">
    <source>
        <dbReference type="ARBA" id="ARBA00023242"/>
    </source>
</evidence>
<dbReference type="GO" id="GO:0005634">
    <property type="term" value="C:nucleus"/>
    <property type="evidence" value="ECO:0007669"/>
    <property type="project" value="UniProtKB-SubCell"/>
</dbReference>
<dbReference type="Gene3D" id="3.30.420.40">
    <property type="match status" value="1"/>
</dbReference>
<feature type="domain" description="Zinc finger LSD1-type" evidence="5">
    <location>
        <begin position="267"/>
        <end position="291"/>
    </location>
</feature>
<dbReference type="GO" id="GO:0140662">
    <property type="term" value="F:ATP-dependent protein folding chaperone"/>
    <property type="evidence" value="ECO:0007669"/>
    <property type="project" value="InterPro"/>
</dbReference>
<gene>
    <name evidence="6" type="ORF">RIF29_42218</name>
</gene>
<dbReference type="GO" id="GO:0005524">
    <property type="term" value="F:ATP binding"/>
    <property type="evidence" value="ECO:0007669"/>
    <property type="project" value="UniProtKB-KW"/>
</dbReference>
<dbReference type="AlphaFoldDB" id="A0AAN9HTF7"/>
<keyword evidence="3" id="KW-0067">ATP-binding</keyword>
<dbReference type="PANTHER" id="PTHR31747">
    <property type="entry name" value="PROTEIN LSD1"/>
    <property type="match status" value="1"/>
</dbReference>
<dbReference type="InterPro" id="IPR043129">
    <property type="entry name" value="ATPase_NBD"/>
</dbReference>
<dbReference type="NCBIfam" id="TIGR01053">
    <property type="entry name" value="LSD1"/>
    <property type="match status" value="3"/>
</dbReference>
<dbReference type="Pfam" id="PF06943">
    <property type="entry name" value="zf-LSD1"/>
    <property type="match status" value="3"/>
</dbReference>
<name>A0AAN9HTF7_CROPI</name>
<proteinExistence type="predicted"/>
<accession>A0AAN9HTF7</accession>
<dbReference type="Proteomes" id="UP001372338">
    <property type="component" value="Unassembled WGS sequence"/>
</dbReference>
<dbReference type="Gene3D" id="3.30.30.30">
    <property type="match status" value="1"/>
</dbReference>
<evidence type="ECO:0000256" key="2">
    <source>
        <dbReference type="ARBA" id="ARBA00022741"/>
    </source>
</evidence>
<dbReference type="InterPro" id="IPR018181">
    <property type="entry name" value="Heat_shock_70_CS"/>
</dbReference>
<reference evidence="6 7" key="1">
    <citation type="submission" date="2024-01" db="EMBL/GenBank/DDBJ databases">
        <title>The genomes of 5 underutilized Papilionoideae crops provide insights into root nodulation and disease resistanc.</title>
        <authorList>
            <person name="Yuan L."/>
        </authorList>
    </citation>
    <scope>NUCLEOTIDE SEQUENCE [LARGE SCALE GENOMIC DNA]</scope>
    <source>
        <strain evidence="6">ZHUSHIDOU_FW_LH</strain>
        <tissue evidence="6">Leaf</tissue>
    </source>
</reference>
<dbReference type="EMBL" id="JAYWIO010000008">
    <property type="protein sequence ID" value="KAK7247337.1"/>
    <property type="molecule type" value="Genomic_DNA"/>
</dbReference>
<protein>
    <recommendedName>
        <fullName evidence="5">Zinc finger LSD1-type domain-containing protein</fullName>
    </recommendedName>
</protein>
<evidence type="ECO:0000259" key="5">
    <source>
        <dbReference type="Pfam" id="PF06943"/>
    </source>
</evidence>
<keyword evidence="2" id="KW-0547">Nucleotide-binding</keyword>
<feature type="domain" description="Zinc finger LSD1-type" evidence="5">
    <location>
        <begin position="229"/>
        <end position="253"/>
    </location>
</feature>
<dbReference type="FunFam" id="3.30.30.30:FF:000001">
    <property type="entry name" value="heat shock 70 kDa protein-like"/>
    <property type="match status" value="1"/>
</dbReference>
<keyword evidence="4" id="KW-0539">Nucleus</keyword>
<organism evidence="6 7">
    <name type="scientific">Crotalaria pallida</name>
    <name type="common">Smooth rattlebox</name>
    <name type="synonym">Crotalaria striata</name>
    <dbReference type="NCBI Taxonomy" id="3830"/>
    <lineage>
        <taxon>Eukaryota</taxon>
        <taxon>Viridiplantae</taxon>
        <taxon>Streptophyta</taxon>
        <taxon>Embryophyta</taxon>
        <taxon>Tracheophyta</taxon>
        <taxon>Spermatophyta</taxon>
        <taxon>Magnoliopsida</taxon>
        <taxon>eudicotyledons</taxon>
        <taxon>Gunneridae</taxon>
        <taxon>Pentapetalae</taxon>
        <taxon>rosids</taxon>
        <taxon>fabids</taxon>
        <taxon>Fabales</taxon>
        <taxon>Fabaceae</taxon>
        <taxon>Papilionoideae</taxon>
        <taxon>50 kb inversion clade</taxon>
        <taxon>genistoids sensu lato</taxon>
        <taxon>core genistoids</taxon>
        <taxon>Crotalarieae</taxon>
        <taxon>Crotalaria</taxon>
    </lineage>
</organism>
<dbReference type="SUPFAM" id="SSF53067">
    <property type="entry name" value="Actin-like ATPase domain"/>
    <property type="match status" value="1"/>
</dbReference>
<dbReference type="PROSITE" id="PS00297">
    <property type="entry name" value="HSP70_1"/>
    <property type="match status" value="1"/>
</dbReference>
<evidence type="ECO:0000313" key="7">
    <source>
        <dbReference type="Proteomes" id="UP001372338"/>
    </source>
</evidence>
<dbReference type="PANTHER" id="PTHR31747:SF3">
    <property type="entry name" value="PROTEIN LSD1"/>
    <property type="match status" value="1"/>
</dbReference>
<comment type="caution">
    <text evidence="6">The sequence shown here is derived from an EMBL/GenBank/DDBJ whole genome shotgun (WGS) entry which is preliminary data.</text>
</comment>
<evidence type="ECO:0000256" key="1">
    <source>
        <dbReference type="ARBA" id="ARBA00004123"/>
    </source>
</evidence>